<protein>
    <submittedName>
        <fullName evidence="2">Uncharacterized protein</fullName>
    </submittedName>
</protein>
<proteinExistence type="predicted"/>
<comment type="caution">
    <text evidence="2">The sequence shown here is derived from an EMBL/GenBank/DDBJ whole genome shotgun (WGS) entry which is preliminary data.</text>
</comment>
<dbReference type="Proteomes" id="UP001519460">
    <property type="component" value="Unassembled WGS sequence"/>
</dbReference>
<evidence type="ECO:0000313" key="2">
    <source>
        <dbReference type="EMBL" id="KAK7503907.1"/>
    </source>
</evidence>
<organism evidence="2 3">
    <name type="scientific">Batillaria attramentaria</name>
    <dbReference type="NCBI Taxonomy" id="370345"/>
    <lineage>
        <taxon>Eukaryota</taxon>
        <taxon>Metazoa</taxon>
        <taxon>Spiralia</taxon>
        <taxon>Lophotrochozoa</taxon>
        <taxon>Mollusca</taxon>
        <taxon>Gastropoda</taxon>
        <taxon>Caenogastropoda</taxon>
        <taxon>Sorbeoconcha</taxon>
        <taxon>Cerithioidea</taxon>
        <taxon>Batillariidae</taxon>
        <taxon>Batillaria</taxon>
    </lineage>
</organism>
<reference evidence="2 3" key="1">
    <citation type="journal article" date="2023" name="Sci. Data">
        <title>Genome assembly of the Korean intertidal mud-creeper Batillaria attramentaria.</title>
        <authorList>
            <person name="Patra A.K."/>
            <person name="Ho P.T."/>
            <person name="Jun S."/>
            <person name="Lee S.J."/>
            <person name="Kim Y."/>
            <person name="Won Y.J."/>
        </authorList>
    </citation>
    <scope>NUCLEOTIDE SEQUENCE [LARGE SCALE GENOMIC DNA]</scope>
    <source>
        <strain evidence="2">Wonlab-2016</strain>
    </source>
</reference>
<keyword evidence="3" id="KW-1185">Reference proteome</keyword>
<evidence type="ECO:0000313" key="3">
    <source>
        <dbReference type="Proteomes" id="UP001519460"/>
    </source>
</evidence>
<accession>A0ABD0LY67</accession>
<feature type="compositionally biased region" description="Basic residues" evidence="1">
    <location>
        <begin position="81"/>
        <end position="90"/>
    </location>
</feature>
<name>A0ABD0LY67_9CAEN</name>
<feature type="region of interest" description="Disordered" evidence="1">
    <location>
        <begin position="1"/>
        <end position="24"/>
    </location>
</feature>
<dbReference type="AlphaFoldDB" id="A0ABD0LY67"/>
<evidence type="ECO:0000256" key="1">
    <source>
        <dbReference type="SAM" id="MobiDB-lite"/>
    </source>
</evidence>
<feature type="region of interest" description="Disordered" evidence="1">
    <location>
        <begin position="58"/>
        <end position="97"/>
    </location>
</feature>
<dbReference type="EMBL" id="JACVVK020000018">
    <property type="protein sequence ID" value="KAK7503907.1"/>
    <property type="molecule type" value="Genomic_DNA"/>
</dbReference>
<sequence>MVPQSCPSSHRGSDQTPYSATKPTPFTQLFQIGTCYTLGGRHVYSTSADRCARVAALPDPGTVQGDKSGFDLGGPGSGKANKQKWRRKQHGTFSLSR</sequence>
<gene>
    <name evidence="2" type="ORF">BaRGS_00005030</name>
</gene>